<dbReference type="OrthoDB" id="1779709at2"/>
<keyword evidence="1" id="KW-0472">Membrane</keyword>
<sequence length="515" mass="58913">MRQKHRLHIGLLVLLVSGLILSLTHPATVQAANSSSFDSVLIVYDSLGRGTKDEGNIEALKRLLAAFRVEVTVESIDSYTAGSLSNYSKLIEVHNRSDFTEEDSNYLTDLRSYQGDVLYIGGIPRDKLVQSLGLRAQAVEKVADFSIGPFVEKSIRLGTVYDTEQPGVERYGALKLKDASYPYGIRNGSYAYVPFIEKDTLSEIALSYVLKDWLRQKQESHYYLVFKEIYPFSDLRLLERMSDELYEAGIPFIVSVHPVFSNTDYPAMKRYINTLKYVQSRNGTVLVESPFVATIRDDGRDLNRQMEHFIDVLAEEGIVPLGMGTEMFWTYDDYFASEGMAFFDSVVLFPDTRSIHKAERNHSEAFSSSLYSVDRAYLQRYLSDDRPIDPLPMDTAFTYNFVQNEAELDNLLDSLRNSWITFEDYKKGVHKVKTGSNELGSERGSLVLNGVSLGIQASHVETSSDYEYKQHEQKSFETWFTVQNKFFIVVIFITLILFSGFLIIGYRMYKRKFYK</sequence>
<reference evidence="4" key="1">
    <citation type="submission" date="2018-12" db="EMBL/GenBank/DDBJ databases">
        <title>Complete genome sequence of Paenibacillus sp. MBLB1234.</title>
        <authorList>
            <person name="Nam Y.-D."/>
            <person name="Kang J."/>
            <person name="Chung W.-H."/>
            <person name="Park Y.S."/>
        </authorList>
    </citation>
    <scope>NUCLEOTIDE SEQUENCE [LARGE SCALE GENOMIC DNA]</scope>
    <source>
        <strain evidence="4">MBLB1234</strain>
    </source>
</reference>
<feature type="transmembrane region" description="Helical" evidence="1">
    <location>
        <begin position="486"/>
        <end position="506"/>
    </location>
</feature>
<gene>
    <name evidence="3" type="ORF">EI981_04065</name>
</gene>
<proteinExistence type="predicted"/>
<dbReference type="RefSeq" id="WP_126995688.1">
    <property type="nucleotide sequence ID" value="NZ_CP034346.1"/>
</dbReference>
<name>A0A3S9UTX4_9BACL</name>
<evidence type="ECO:0000313" key="3">
    <source>
        <dbReference type="EMBL" id="AZS13730.1"/>
    </source>
</evidence>
<organism evidence="3 4">
    <name type="scientific">Paenibacillus lutimineralis</name>
    <dbReference type="NCBI Taxonomy" id="2707005"/>
    <lineage>
        <taxon>Bacteria</taxon>
        <taxon>Bacillati</taxon>
        <taxon>Bacillota</taxon>
        <taxon>Bacilli</taxon>
        <taxon>Bacillales</taxon>
        <taxon>Paenibacillaceae</taxon>
        <taxon>Paenibacillus</taxon>
    </lineage>
</organism>
<evidence type="ECO:0000313" key="4">
    <source>
        <dbReference type="Proteomes" id="UP000270678"/>
    </source>
</evidence>
<dbReference type="AlphaFoldDB" id="A0A3S9UTX4"/>
<dbReference type="EMBL" id="CP034346">
    <property type="protein sequence ID" value="AZS13730.1"/>
    <property type="molecule type" value="Genomic_DNA"/>
</dbReference>
<keyword evidence="2" id="KW-0732">Signal</keyword>
<accession>A0A3S9UTX4</accession>
<protein>
    <recommendedName>
        <fullName evidence="5">DUF2334 domain-containing protein</fullName>
    </recommendedName>
</protein>
<dbReference type="KEGG" id="plut:EI981_04065"/>
<evidence type="ECO:0008006" key="5">
    <source>
        <dbReference type="Google" id="ProtNLM"/>
    </source>
</evidence>
<feature type="signal peptide" evidence="2">
    <location>
        <begin position="1"/>
        <end position="31"/>
    </location>
</feature>
<keyword evidence="4" id="KW-1185">Reference proteome</keyword>
<dbReference type="Proteomes" id="UP000270678">
    <property type="component" value="Chromosome"/>
</dbReference>
<keyword evidence="1" id="KW-0812">Transmembrane</keyword>
<keyword evidence="1" id="KW-1133">Transmembrane helix</keyword>
<evidence type="ECO:0000256" key="2">
    <source>
        <dbReference type="SAM" id="SignalP"/>
    </source>
</evidence>
<feature type="chain" id="PRO_5018964819" description="DUF2334 domain-containing protein" evidence="2">
    <location>
        <begin position="32"/>
        <end position="515"/>
    </location>
</feature>
<evidence type="ECO:0000256" key="1">
    <source>
        <dbReference type="SAM" id="Phobius"/>
    </source>
</evidence>